<reference evidence="3 4" key="2">
    <citation type="journal article" date="2018" name="Plant J.">
        <title>The Physcomitrella patens chromosome-scale assembly reveals moss genome structure and evolution.</title>
        <authorList>
            <person name="Lang D."/>
            <person name="Ullrich K.K."/>
            <person name="Murat F."/>
            <person name="Fuchs J."/>
            <person name="Jenkins J."/>
            <person name="Haas F.B."/>
            <person name="Piednoel M."/>
            <person name="Gundlach H."/>
            <person name="Van Bel M."/>
            <person name="Meyberg R."/>
            <person name="Vives C."/>
            <person name="Morata J."/>
            <person name="Symeonidi A."/>
            <person name="Hiss M."/>
            <person name="Muchero W."/>
            <person name="Kamisugi Y."/>
            <person name="Saleh O."/>
            <person name="Blanc G."/>
            <person name="Decker E.L."/>
            <person name="van Gessel N."/>
            <person name="Grimwood J."/>
            <person name="Hayes R.D."/>
            <person name="Graham S.W."/>
            <person name="Gunter L.E."/>
            <person name="McDaniel S.F."/>
            <person name="Hoernstein S.N.W."/>
            <person name="Larsson A."/>
            <person name="Li F.W."/>
            <person name="Perroud P.F."/>
            <person name="Phillips J."/>
            <person name="Ranjan P."/>
            <person name="Rokshar D.S."/>
            <person name="Rothfels C.J."/>
            <person name="Schneider L."/>
            <person name="Shu S."/>
            <person name="Stevenson D.W."/>
            <person name="Thummler F."/>
            <person name="Tillich M."/>
            <person name="Villarreal Aguilar J.C."/>
            <person name="Widiez T."/>
            <person name="Wong G.K."/>
            <person name="Wymore A."/>
            <person name="Zhang Y."/>
            <person name="Zimmer A.D."/>
            <person name="Quatrano R.S."/>
            <person name="Mayer K.F.X."/>
            <person name="Goodstein D."/>
            <person name="Casacuberta J.M."/>
            <person name="Vandepoele K."/>
            <person name="Reski R."/>
            <person name="Cuming A.C."/>
            <person name="Tuskan G.A."/>
            <person name="Maumus F."/>
            <person name="Salse J."/>
            <person name="Schmutz J."/>
            <person name="Rensing S.A."/>
        </authorList>
    </citation>
    <scope>NUCLEOTIDE SEQUENCE [LARGE SCALE GENOMIC DNA]</scope>
    <source>
        <strain evidence="3 4">cv. Gransden 2004</strain>
    </source>
</reference>
<gene>
    <name evidence="3" type="primary">LOC112280245</name>
</gene>
<organism evidence="3 4">
    <name type="scientific">Physcomitrium patens</name>
    <name type="common">Spreading-leaved earth moss</name>
    <name type="synonym">Physcomitrella patens</name>
    <dbReference type="NCBI Taxonomy" id="3218"/>
    <lineage>
        <taxon>Eukaryota</taxon>
        <taxon>Viridiplantae</taxon>
        <taxon>Streptophyta</taxon>
        <taxon>Embryophyta</taxon>
        <taxon>Bryophyta</taxon>
        <taxon>Bryophytina</taxon>
        <taxon>Bryopsida</taxon>
        <taxon>Funariidae</taxon>
        <taxon>Funariales</taxon>
        <taxon>Funariaceae</taxon>
        <taxon>Physcomitrium</taxon>
    </lineage>
</organism>
<evidence type="ECO:0000313" key="4">
    <source>
        <dbReference type="Proteomes" id="UP000006727"/>
    </source>
</evidence>
<dbReference type="EnsemblPlants" id="Pp3c3_11220V3.4">
    <property type="protein sequence ID" value="Pp3c3_11220V3.4"/>
    <property type="gene ID" value="Pp3c3_11220"/>
</dbReference>
<dbReference type="EMBL" id="ABEU02000003">
    <property type="status" value="NOT_ANNOTATED_CDS"/>
    <property type="molecule type" value="Genomic_DNA"/>
</dbReference>
<proteinExistence type="predicted"/>
<evidence type="ECO:0000256" key="1">
    <source>
        <dbReference type="SAM" id="MobiDB-lite"/>
    </source>
</evidence>
<dbReference type="AlphaFoldDB" id="A0A7I4D790"/>
<feature type="transmembrane region" description="Helical" evidence="2">
    <location>
        <begin position="142"/>
        <end position="164"/>
    </location>
</feature>
<feature type="region of interest" description="Disordered" evidence="1">
    <location>
        <begin position="1"/>
        <end position="36"/>
    </location>
</feature>
<keyword evidence="2" id="KW-0472">Membrane</keyword>
<reference evidence="3 4" key="1">
    <citation type="journal article" date="2008" name="Science">
        <title>The Physcomitrella genome reveals evolutionary insights into the conquest of land by plants.</title>
        <authorList>
            <person name="Rensing S."/>
            <person name="Lang D."/>
            <person name="Zimmer A."/>
            <person name="Terry A."/>
            <person name="Salamov A."/>
            <person name="Shapiro H."/>
            <person name="Nishiyama T."/>
            <person name="Perroud P.-F."/>
            <person name="Lindquist E."/>
            <person name="Kamisugi Y."/>
            <person name="Tanahashi T."/>
            <person name="Sakakibara K."/>
            <person name="Fujita T."/>
            <person name="Oishi K."/>
            <person name="Shin-I T."/>
            <person name="Kuroki Y."/>
            <person name="Toyoda A."/>
            <person name="Suzuki Y."/>
            <person name="Hashimoto A."/>
            <person name="Yamaguchi K."/>
            <person name="Sugano A."/>
            <person name="Kohara Y."/>
            <person name="Fujiyama A."/>
            <person name="Anterola A."/>
            <person name="Aoki S."/>
            <person name="Ashton N."/>
            <person name="Barbazuk W.B."/>
            <person name="Barker E."/>
            <person name="Bennetzen J."/>
            <person name="Bezanilla M."/>
            <person name="Blankenship R."/>
            <person name="Cho S.H."/>
            <person name="Dutcher S."/>
            <person name="Estelle M."/>
            <person name="Fawcett J.A."/>
            <person name="Gundlach H."/>
            <person name="Hanada K."/>
            <person name="Heyl A."/>
            <person name="Hicks K.A."/>
            <person name="Hugh J."/>
            <person name="Lohr M."/>
            <person name="Mayer K."/>
            <person name="Melkozernov A."/>
            <person name="Murata T."/>
            <person name="Nelson D."/>
            <person name="Pils B."/>
            <person name="Prigge M."/>
            <person name="Reiss B."/>
            <person name="Renner T."/>
            <person name="Rombauts S."/>
            <person name="Rushton P."/>
            <person name="Sanderfoot A."/>
            <person name="Schween G."/>
            <person name="Shiu S.-H."/>
            <person name="Stueber K."/>
            <person name="Theodoulou F.L."/>
            <person name="Tu H."/>
            <person name="Van de Peer Y."/>
            <person name="Verrier P.J."/>
            <person name="Waters E."/>
            <person name="Wood A."/>
            <person name="Yang L."/>
            <person name="Cove D."/>
            <person name="Cuming A."/>
            <person name="Hasebe M."/>
            <person name="Lucas S."/>
            <person name="Mishler D.B."/>
            <person name="Reski R."/>
            <person name="Grigoriev I."/>
            <person name="Quatrano R.S."/>
            <person name="Boore J.L."/>
        </authorList>
    </citation>
    <scope>NUCLEOTIDE SEQUENCE [LARGE SCALE GENOMIC DNA]</scope>
    <source>
        <strain evidence="3 4">cv. Gransden 2004</strain>
    </source>
</reference>
<evidence type="ECO:0000256" key="2">
    <source>
        <dbReference type="SAM" id="Phobius"/>
    </source>
</evidence>
<keyword evidence="2" id="KW-0812">Transmembrane</keyword>
<name>A0A7I4D790_PHYPA</name>
<accession>A0A7I4D790</accession>
<evidence type="ECO:0000313" key="3">
    <source>
        <dbReference type="EnsemblPlants" id="Pp3c3_11220V3.4"/>
    </source>
</evidence>
<keyword evidence="2" id="KW-1133">Transmembrane helix</keyword>
<keyword evidence="4" id="KW-1185">Reference proteome</keyword>
<dbReference type="Gramene" id="Pp3c3_11220V3.4">
    <property type="protein sequence ID" value="Pp3c3_11220V3.4"/>
    <property type="gene ID" value="Pp3c3_11220"/>
</dbReference>
<reference evidence="3" key="3">
    <citation type="submission" date="2020-12" db="UniProtKB">
        <authorList>
            <consortium name="EnsemblPlants"/>
        </authorList>
    </citation>
    <scope>IDENTIFICATION</scope>
</reference>
<dbReference type="Proteomes" id="UP000006727">
    <property type="component" value="Chromosome 3"/>
</dbReference>
<sequence length="204" mass="22881">MEGKRGSLFKHQNPFESREETGRSGGLGGRNQHRLDDDGADVAASAAKLPGARKLRRPIRTDGRSPARLRACFFRFLPFFARYRFLGELGASNCLVRVLGAIVRIRTESVVGRALSSRACFSVIREPSGDTHQFLIGTDSHVYKFTGTALCLVSVARIIMFQVLLHRLLCSLEIAWFLYLNYVPIFTLGIAFEFHGKVMRESGW</sequence>
<protein>
    <submittedName>
        <fullName evidence="3">Uncharacterized protein</fullName>
    </submittedName>
</protein>
<feature type="transmembrane region" description="Helical" evidence="2">
    <location>
        <begin position="176"/>
        <end position="194"/>
    </location>
</feature>